<reference evidence="3" key="2">
    <citation type="submission" date="2023-06" db="EMBL/GenBank/DDBJ databases">
        <authorList>
            <consortium name="Lawrence Berkeley National Laboratory"/>
            <person name="Haridas S."/>
            <person name="Hensen N."/>
            <person name="Bonometti L."/>
            <person name="Westerberg I."/>
            <person name="Brannstrom I.O."/>
            <person name="Guillou S."/>
            <person name="Cros-Aarteil S."/>
            <person name="Calhoun S."/>
            <person name="Kuo A."/>
            <person name="Mondo S."/>
            <person name="Pangilinan J."/>
            <person name="Riley R."/>
            <person name="Labutti K."/>
            <person name="Andreopoulos B."/>
            <person name="Lipzen A."/>
            <person name="Chen C."/>
            <person name="Yanf M."/>
            <person name="Daum C."/>
            <person name="Ng V."/>
            <person name="Clum A."/>
            <person name="Steindorff A."/>
            <person name="Ohm R."/>
            <person name="Martin F."/>
            <person name="Silar P."/>
            <person name="Natvig D."/>
            <person name="Lalanne C."/>
            <person name="Gautier V."/>
            <person name="Ament-Velasquez S.L."/>
            <person name="Kruys A."/>
            <person name="Hutchinson M.I."/>
            <person name="Powell A.J."/>
            <person name="Barry K."/>
            <person name="Miller A.N."/>
            <person name="Grigoriev I.V."/>
            <person name="Debuchy R."/>
            <person name="Gladieux P."/>
            <person name="Thoren M.H."/>
            <person name="Johannesson H."/>
        </authorList>
    </citation>
    <scope>NUCLEOTIDE SEQUENCE</scope>
    <source>
        <strain evidence="3">CBS 560.94</strain>
    </source>
</reference>
<keyword evidence="2" id="KW-1133">Transmembrane helix</keyword>
<dbReference type="AlphaFoldDB" id="A0AAE0MSF5"/>
<protein>
    <submittedName>
        <fullName evidence="3">Uncharacterized protein</fullName>
    </submittedName>
</protein>
<evidence type="ECO:0000256" key="1">
    <source>
        <dbReference type="SAM" id="MobiDB-lite"/>
    </source>
</evidence>
<feature type="region of interest" description="Disordered" evidence="1">
    <location>
        <begin position="422"/>
        <end position="441"/>
    </location>
</feature>
<keyword evidence="2" id="KW-0472">Membrane</keyword>
<dbReference type="EMBL" id="JAUEPP010000004">
    <property type="protein sequence ID" value="KAK3345593.1"/>
    <property type="molecule type" value="Genomic_DNA"/>
</dbReference>
<dbReference type="RefSeq" id="XP_062682206.1">
    <property type="nucleotide sequence ID" value="XM_062821916.1"/>
</dbReference>
<reference evidence="3" key="1">
    <citation type="journal article" date="2023" name="Mol. Phylogenet. Evol.">
        <title>Genome-scale phylogeny and comparative genomics of the fungal order Sordariales.</title>
        <authorList>
            <person name="Hensen N."/>
            <person name="Bonometti L."/>
            <person name="Westerberg I."/>
            <person name="Brannstrom I.O."/>
            <person name="Guillou S."/>
            <person name="Cros-Aarteil S."/>
            <person name="Calhoun S."/>
            <person name="Haridas S."/>
            <person name="Kuo A."/>
            <person name="Mondo S."/>
            <person name="Pangilinan J."/>
            <person name="Riley R."/>
            <person name="LaButti K."/>
            <person name="Andreopoulos B."/>
            <person name="Lipzen A."/>
            <person name="Chen C."/>
            <person name="Yan M."/>
            <person name="Daum C."/>
            <person name="Ng V."/>
            <person name="Clum A."/>
            <person name="Steindorff A."/>
            <person name="Ohm R.A."/>
            <person name="Martin F."/>
            <person name="Silar P."/>
            <person name="Natvig D.O."/>
            <person name="Lalanne C."/>
            <person name="Gautier V."/>
            <person name="Ament-Velasquez S.L."/>
            <person name="Kruys A."/>
            <person name="Hutchinson M.I."/>
            <person name="Powell A.J."/>
            <person name="Barry K."/>
            <person name="Miller A.N."/>
            <person name="Grigoriev I.V."/>
            <person name="Debuchy R."/>
            <person name="Gladieux P."/>
            <person name="Hiltunen Thoren M."/>
            <person name="Johannesson H."/>
        </authorList>
    </citation>
    <scope>NUCLEOTIDE SEQUENCE</scope>
    <source>
        <strain evidence="3">CBS 560.94</strain>
    </source>
</reference>
<name>A0AAE0MSF5_9PEZI</name>
<feature type="region of interest" description="Disordered" evidence="1">
    <location>
        <begin position="392"/>
        <end position="417"/>
    </location>
</feature>
<gene>
    <name evidence="3" type="ORF">B0H65DRAFT_209688</name>
</gene>
<feature type="transmembrane region" description="Helical" evidence="2">
    <location>
        <begin position="33"/>
        <end position="51"/>
    </location>
</feature>
<evidence type="ECO:0000313" key="4">
    <source>
        <dbReference type="Proteomes" id="UP001278500"/>
    </source>
</evidence>
<feature type="region of interest" description="Disordered" evidence="1">
    <location>
        <begin position="295"/>
        <end position="314"/>
    </location>
</feature>
<comment type="caution">
    <text evidence="3">The sequence shown here is derived from an EMBL/GenBank/DDBJ whole genome shotgun (WGS) entry which is preliminary data.</text>
</comment>
<keyword evidence="4" id="KW-1185">Reference proteome</keyword>
<accession>A0AAE0MSF5</accession>
<sequence length="622" mass="69097">MVHGQPSGTMKPSGFQALLSFFSARVLHRGPRLLLQLIVGSTLIFTTLLVIRRAFDENLSSNDLFRYESEDIKDEKVHYEFQSQQHAGGLRVIVFGEDDVATPAWTRGEKEMRSSGWTEVMCQELKCSHYLSFIPPNLHPPAHTLISNDIYVEAVRQTIKNTTKLKKTQGPGYDYTFQPRLFPVSKALPDLSAQVTAFLELQNWTTFPKANETLWVFNLGQWDVWSLATLPIATGKAVIDQLTNHVIEQMERLYQSTILNDTTVASNNPELLPRKTKPGPMRIIDPEVYKAKSAATAGAQPVSGSAKEKTTKPKPETFRVFFPALFDISMTPGWNSNRPETPPPHSKAEQMRNAAKLTDTWNQVMGGKLYAWAERSDDPGVEELYLTTDTDVDNTSLDGGSANGGVGKRNPTGQLRKKTKAAAEKVVDEPKPKPTTEHKQQPPVRDFITYDMVGYITSALIEGQLRSSGLSDGNGLGQKPMTKWYKEVWEPCIKPVKSETELVDLEEEGLVQQSNSTDSSKEKATAAFAAGVQAEAAWAGISRKKERNTAEATSTEEEEEDRTSTTVCNMPDDYLFYTPFTLGERAIGEIAREAAEKVRRGESFRAEGEDEGLWAGVQGHTG</sequence>
<evidence type="ECO:0000256" key="2">
    <source>
        <dbReference type="SAM" id="Phobius"/>
    </source>
</evidence>
<feature type="region of interest" description="Disordered" evidence="1">
    <location>
        <begin position="543"/>
        <end position="568"/>
    </location>
</feature>
<proteinExistence type="predicted"/>
<dbReference type="GeneID" id="87859070"/>
<organism evidence="3 4">
    <name type="scientific">Neurospora tetraspora</name>
    <dbReference type="NCBI Taxonomy" id="94610"/>
    <lineage>
        <taxon>Eukaryota</taxon>
        <taxon>Fungi</taxon>
        <taxon>Dikarya</taxon>
        <taxon>Ascomycota</taxon>
        <taxon>Pezizomycotina</taxon>
        <taxon>Sordariomycetes</taxon>
        <taxon>Sordariomycetidae</taxon>
        <taxon>Sordariales</taxon>
        <taxon>Sordariaceae</taxon>
        <taxon>Neurospora</taxon>
    </lineage>
</organism>
<dbReference type="Proteomes" id="UP001278500">
    <property type="component" value="Unassembled WGS sequence"/>
</dbReference>
<keyword evidence="2" id="KW-0812">Transmembrane</keyword>
<feature type="region of interest" description="Disordered" evidence="1">
    <location>
        <begin position="599"/>
        <end position="622"/>
    </location>
</feature>
<evidence type="ECO:0000313" key="3">
    <source>
        <dbReference type="EMBL" id="KAK3345593.1"/>
    </source>
</evidence>
<feature type="compositionally biased region" description="Basic and acidic residues" evidence="1">
    <location>
        <begin position="422"/>
        <end position="440"/>
    </location>
</feature>